<dbReference type="RefSeq" id="WP_301856241.1">
    <property type="nucleotide sequence ID" value="NZ_JAUJWU010000002.1"/>
</dbReference>
<dbReference type="CDD" id="cd00093">
    <property type="entry name" value="HTH_XRE"/>
    <property type="match status" value="1"/>
</dbReference>
<keyword evidence="2" id="KW-0238">DNA-binding</keyword>
<name>A0ABT8NCJ4_9BACL</name>
<keyword evidence="3" id="KW-0804">Transcription</keyword>
<dbReference type="InterPro" id="IPR050807">
    <property type="entry name" value="TransReg_Diox_bact_type"/>
</dbReference>
<dbReference type="PANTHER" id="PTHR46797">
    <property type="entry name" value="HTH-TYPE TRANSCRIPTIONAL REGULATOR"/>
    <property type="match status" value="1"/>
</dbReference>
<keyword evidence="6" id="KW-1185">Reference proteome</keyword>
<dbReference type="EMBL" id="JAUJWU010000002">
    <property type="protein sequence ID" value="MDN7245604.1"/>
    <property type="molecule type" value="Genomic_DNA"/>
</dbReference>
<comment type="caution">
    <text evidence="5">The sequence shown here is derived from an EMBL/GenBank/DDBJ whole genome shotgun (WGS) entry which is preliminary data.</text>
</comment>
<dbReference type="PANTHER" id="PTHR46797:SF23">
    <property type="entry name" value="HTH-TYPE TRANSCRIPTIONAL REGULATOR SUTR"/>
    <property type="match status" value="1"/>
</dbReference>
<dbReference type="PROSITE" id="PS50943">
    <property type="entry name" value="HTH_CROC1"/>
    <property type="match status" value="1"/>
</dbReference>
<feature type="domain" description="HTH cro/C1-type" evidence="4">
    <location>
        <begin position="12"/>
        <end position="66"/>
    </location>
</feature>
<gene>
    <name evidence="5" type="ORF">QWY13_08830</name>
</gene>
<evidence type="ECO:0000256" key="1">
    <source>
        <dbReference type="ARBA" id="ARBA00023015"/>
    </source>
</evidence>
<dbReference type="InterPro" id="IPR011051">
    <property type="entry name" value="RmlC_Cupin_sf"/>
</dbReference>
<dbReference type="CDD" id="cd02209">
    <property type="entry name" value="cupin_XRE_C"/>
    <property type="match status" value="1"/>
</dbReference>
<dbReference type="InterPro" id="IPR013096">
    <property type="entry name" value="Cupin_2"/>
</dbReference>
<dbReference type="SUPFAM" id="SSF51182">
    <property type="entry name" value="RmlC-like cupins"/>
    <property type="match status" value="1"/>
</dbReference>
<evidence type="ECO:0000256" key="3">
    <source>
        <dbReference type="ARBA" id="ARBA00023163"/>
    </source>
</evidence>
<accession>A0ABT8NCJ4</accession>
<organism evidence="5 6">
    <name type="scientific">Planococcus shenhongbingii</name>
    <dbReference type="NCBI Taxonomy" id="3058398"/>
    <lineage>
        <taxon>Bacteria</taxon>
        <taxon>Bacillati</taxon>
        <taxon>Bacillota</taxon>
        <taxon>Bacilli</taxon>
        <taxon>Bacillales</taxon>
        <taxon>Caryophanaceae</taxon>
        <taxon>Planococcus</taxon>
    </lineage>
</organism>
<dbReference type="Pfam" id="PF01381">
    <property type="entry name" value="HTH_3"/>
    <property type="match status" value="1"/>
</dbReference>
<dbReference type="SUPFAM" id="SSF47413">
    <property type="entry name" value="lambda repressor-like DNA-binding domains"/>
    <property type="match status" value="1"/>
</dbReference>
<protein>
    <submittedName>
        <fullName evidence="5">XRE family transcriptional regulator</fullName>
    </submittedName>
</protein>
<dbReference type="Proteomes" id="UP001172142">
    <property type="component" value="Unassembled WGS sequence"/>
</dbReference>
<dbReference type="InterPro" id="IPR010982">
    <property type="entry name" value="Lambda_DNA-bd_dom_sf"/>
</dbReference>
<evidence type="ECO:0000313" key="6">
    <source>
        <dbReference type="Proteomes" id="UP001172142"/>
    </source>
</evidence>
<dbReference type="InterPro" id="IPR001387">
    <property type="entry name" value="Cro/C1-type_HTH"/>
</dbReference>
<proteinExistence type="predicted"/>
<reference evidence="5 6" key="1">
    <citation type="submission" date="2023-07" db="EMBL/GenBank/DDBJ databases">
        <title>Novel species in genus Planococcus.</title>
        <authorList>
            <person name="Ning S."/>
        </authorList>
    </citation>
    <scope>NUCLEOTIDE SEQUENCE [LARGE SCALE GENOMIC DNA]</scope>
    <source>
        <strain evidence="5 6">N017</strain>
    </source>
</reference>
<evidence type="ECO:0000256" key="2">
    <source>
        <dbReference type="ARBA" id="ARBA00023125"/>
    </source>
</evidence>
<evidence type="ECO:0000259" key="4">
    <source>
        <dbReference type="PROSITE" id="PS50943"/>
    </source>
</evidence>
<sequence>MENIQGIISKNLANLRKRRNLTLDQVSEATGVSKAMLAQIEKGKSNPTVTTLWKIANGLQVSFTFFMTESEPQVNQISLADIEPITDNEGNYRVYPFFPFHPDKKFEIYMTELEPGCFHLAKTHLGEEYIIMKNGELTMDLQGQLFTLKSGDAIQFSGTVPHSYKNETAEPASFFMLMFYPENEI</sequence>
<keyword evidence="1" id="KW-0805">Transcription regulation</keyword>
<evidence type="ECO:0000313" key="5">
    <source>
        <dbReference type="EMBL" id="MDN7245604.1"/>
    </source>
</evidence>
<dbReference type="Gene3D" id="2.60.120.10">
    <property type="entry name" value="Jelly Rolls"/>
    <property type="match status" value="1"/>
</dbReference>
<dbReference type="Pfam" id="PF07883">
    <property type="entry name" value="Cupin_2"/>
    <property type="match status" value="1"/>
</dbReference>
<dbReference type="InterPro" id="IPR014710">
    <property type="entry name" value="RmlC-like_jellyroll"/>
</dbReference>
<dbReference type="Gene3D" id="1.10.260.40">
    <property type="entry name" value="lambda repressor-like DNA-binding domains"/>
    <property type="match status" value="1"/>
</dbReference>
<dbReference type="SMART" id="SM00530">
    <property type="entry name" value="HTH_XRE"/>
    <property type="match status" value="1"/>
</dbReference>